<reference evidence="4" key="1">
    <citation type="submission" date="2022-12" db="EMBL/GenBank/DDBJ databases">
        <title>Draft genome assemblies for two species of Escallonia (Escalloniales).</title>
        <authorList>
            <person name="Chanderbali A."/>
            <person name="Dervinis C."/>
            <person name="Anghel I."/>
            <person name="Soltis D."/>
            <person name="Soltis P."/>
            <person name="Zapata F."/>
        </authorList>
    </citation>
    <scope>NUCLEOTIDE SEQUENCE</scope>
    <source>
        <strain evidence="4">UCBG92.1500</strain>
        <tissue evidence="4">Leaf</tissue>
    </source>
</reference>
<gene>
    <name evidence="4" type="ORF">RJ640_027042</name>
</gene>
<evidence type="ECO:0000256" key="2">
    <source>
        <dbReference type="ARBA" id="ARBA00022980"/>
    </source>
</evidence>
<evidence type="ECO:0000256" key="1">
    <source>
        <dbReference type="ARBA" id="ARBA00007116"/>
    </source>
</evidence>
<organism evidence="4 5">
    <name type="scientific">Escallonia rubra</name>
    <dbReference type="NCBI Taxonomy" id="112253"/>
    <lineage>
        <taxon>Eukaryota</taxon>
        <taxon>Viridiplantae</taxon>
        <taxon>Streptophyta</taxon>
        <taxon>Embryophyta</taxon>
        <taxon>Tracheophyta</taxon>
        <taxon>Spermatophyta</taxon>
        <taxon>Magnoliopsida</taxon>
        <taxon>eudicotyledons</taxon>
        <taxon>Gunneridae</taxon>
        <taxon>Pentapetalae</taxon>
        <taxon>asterids</taxon>
        <taxon>campanulids</taxon>
        <taxon>Escalloniales</taxon>
        <taxon>Escalloniaceae</taxon>
        <taxon>Escallonia</taxon>
    </lineage>
</organism>
<dbReference type="EMBL" id="JAVXUO010000284">
    <property type="protein sequence ID" value="KAK2993690.1"/>
    <property type="molecule type" value="Genomic_DNA"/>
</dbReference>
<dbReference type="GO" id="GO:0006412">
    <property type="term" value="P:translation"/>
    <property type="evidence" value="ECO:0007669"/>
    <property type="project" value="InterPro"/>
</dbReference>
<evidence type="ECO:0000313" key="4">
    <source>
        <dbReference type="EMBL" id="KAK2993690.1"/>
    </source>
</evidence>
<protein>
    <submittedName>
        <fullName evidence="4">Uncharacterized protein</fullName>
    </submittedName>
</protein>
<accession>A0AA88UPX0</accession>
<comment type="caution">
    <text evidence="4">The sequence shown here is derived from an EMBL/GenBank/DDBJ whole genome shotgun (WGS) entry which is preliminary data.</text>
</comment>
<proteinExistence type="inferred from homology"/>
<name>A0AA88UPX0_9ASTE</name>
<evidence type="ECO:0000256" key="3">
    <source>
        <dbReference type="ARBA" id="ARBA00023274"/>
    </source>
</evidence>
<comment type="similarity">
    <text evidence="1">Belongs to the universal ribosomal protein uL18 family.</text>
</comment>
<dbReference type="Gene3D" id="3.30.420.100">
    <property type="match status" value="1"/>
</dbReference>
<dbReference type="InterPro" id="IPR005485">
    <property type="entry name" value="Rbsml_uL18_euk_arch"/>
</dbReference>
<dbReference type="PANTHER" id="PTHR23410">
    <property type="entry name" value="RIBOSOMAL PROTEIN L5-RELATED"/>
    <property type="match status" value="1"/>
</dbReference>
<dbReference type="PANTHER" id="PTHR23410:SF12">
    <property type="entry name" value="LARGE RIBOSOMAL SUBUNIT PROTEIN UL18"/>
    <property type="match status" value="1"/>
</dbReference>
<dbReference type="GO" id="GO:0022625">
    <property type="term" value="C:cytosolic large ribosomal subunit"/>
    <property type="evidence" value="ECO:0007669"/>
    <property type="project" value="TreeGrafter"/>
</dbReference>
<dbReference type="GO" id="GO:0008097">
    <property type="term" value="F:5S rRNA binding"/>
    <property type="evidence" value="ECO:0007669"/>
    <property type="project" value="InterPro"/>
</dbReference>
<keyword evidence="5" id="KW-1185">Reference proteome</keyword>
<dbReference type="Pfam" id="PF17144">
    <property type="entry name" value="Ribosomal_L5e"/>
    <property type="match status" value="1"/>
</dbReference>
<dbReference type="PRINTS" id="PR00058">
    <property type="entry name" value="RIBOSOMALL5"/>
</dbReference>
<keyword evidence="3" id="KW-0687">Ribonucleoprotein</keyword>
<dbReference type="GO" id="GO:0003735">
    <property type="term" value="F:structural constituent of ribosome"/>
    <property type="evidence" value="ECO:0007669"/>
    <property type="project" value="InterPro"/>
</dbReference>
<dbReference type="AlphaFoldDB" id="A0AA88UPX0"/>
<sequence>MDSFVKLFEHGERQGEETREATAYQLLYGEQRVKRDLEAGNGNSCFQLHHNLLLLFVRKRGYRKLHSSTSLSSHPSSAMVFVKFQKSKAYFKRSRLSLREGENGKTDYRARIRLINQDKNKYNVPKYRFVVRFRFVILHR</sequence>
<dbReference type="GO" id="GO:0000027">
    <property type="term" value="P:ribosomal large subunit assembly"/>
    <property type="evidence" value="ECO:0007669"/>
    <property type="project" value="TreeGrafter"/>
</dbReference>
<dbReference type="Proteomes" id="UP001187471">
    <property type="component" value="Unassembled WGS sequence"/>
</dbReference>
<keyword evidence="2" id="KW-0689">Ribosomal protein</keyword>
<evidence type="ECO:0000313" key="5">
    <source>
        <dbReference type="Proteomes" id="UP001187471"/>
    </source>
</evidence>